<feature type="transmembrane region" description="Helical" evidence="2">
    <location>
        <begin position="229"/>
        <end position="248"/>
    </location>
</feature>
<feature type="region of interest" description="Disordered" evidence="1">
    <location>
        <begin position="54"/>
        <end position="88"/>
    </location>
</feature>
<reference evidence="3" key="1">
    <citation type="journal article" date="2023" name="Mol. Phylogenet. Evol.">
        <title>Genome-scale phylogeny and comparative genomics of the fungal order Sordariales.</title>
        <authorList>
            <person name="Hensen N."/>
            <person name="Bonometti L."/>
            <person name="Westerberg I."/>
            <person name="Brannstrom I.O."/>
            <person name="Guillou S."/>
            <person name="Cros-Aarteil S."/>
            <person name="Calhoun S."/>
            <person name="Haridas S."/>
            <person name="Kuo A."/>
            <person name="Mondo S."/>
            <person name="Pangilinan J."/>
            <person name="Riley R."/>
            <person name="LaButti K."/>
            <person name="Andreopoulos B."/>
            <person name="Lipzen A."/>
            <person name="Chen C."/>
            <person name="Yan M."/>
            <person name="Daum C."/>
            <person name="Ng V."/>
            <person name="Clum A."/>
            <person name="Steindorff A."/>
            <person name="Ohm R.A."/>
            <person name="Martin F."/>
            <person name="Silar P."/>
            <person name="Natvig D.O."/>
            <person name="Lalanne C."/>
            <person name="Gautier V."/>
            <person name="Ament-Velasquez S.L."/>
            <person name="Kruys A."/>
            <person name="Hutchinson M.I."/>
            <person name="Powell A.J."/>
            <person name="Barry K."/>
            <person name="Miller A.N."/>
            <person name="Grigoriev I.V."/>
            <person name="Debuchy R."/>
            <person name="Gladieux P."/>
            <person name="Hiltunen Thoren M."/>
            <person name="Johannesson H."/>
        </authorList>
    </citation>
    <scope>NUCLEOTIDE SEQUENCE</scope>
    <source>
        <strain evidence="3">CBS 118394</strain>
    </source>
</reference>
<organism evidence="3 4">
    <name type="scientific">Apodospora peruviana</name>
    <dbReference type="NCBI Taxonomy" id="516989"/>
    <lineage>
        <taxon>Eukaryota</taxon>
        <taxon>Fungi</taxon>
        <taxon>Dikarya</taxon>
        <taxon>Ascomycota</taxon>
        <taxon>Pezizomycotina</taxon>
        <taxon>Sordariomycetes</taxon>
        <taxon>Sordariomycetidae</taxon>
        <taxon>Sordariales</taxon>
        <taxon>Lasiosphaeriaceae</taxon>
        <taxon>Apodospora</taxon>
    </lineage>
</organism>
<sequence>MDGATTRAIATVVLVPAPEPAGEWISEGSSLTTVVETQPATTYVIGISGTPTTVITTPPPKTEMSTAPISWGPKTITRSAGDRGGDSSHNETTIIVDVATYHLTPPEYFGGAFLPALIAMLLRIPIALIDTNAKSLQPFHALTQDGGATVSQSLTLTCTGVLNSFVQPYRLLFHGQPVTYLTSLLTWCSLLLVPLSSEAIGLRVYGRCIRFSIQGCAVDFGVSPSPTRALVVSLAVMTTLLGLLLYYLGDWKTGVYAYPSSVAGIATLTRDQHLKAAMPISLPKGRSCGKMDKLWEHSLKNRLFKFGFLG</sequence>
<dbReference type="Pfam" id="PF11915">
    <property type="entry name" value="DUF3433"/>
    <property type="match status" value="1"/>
</dbReference>
<dbReference type="AlphaFoldDB" id="A0AAE0MBT8"/>
<name>A0AAE0MBT8_9PEZI</name>
<proteinExistence type="predicted"/>
<dbReference type="EMBL" id="JAUEDM010000002">
    <property type="protein sequence ID" value="KAK3326420.1"/>
    <property type="molecule type" value="Genomic_DNA"/>
</dbReference>
<protein>
    <submittedName>
        <fullName evidence="3">Uncharacterized protein</fullName>
    </submittedName>
</protein>
<evidence type="ECO:0000313" key="4">
    <source>
        <dbReference type="Proteomes" id="UP001283341"/>
    </source>
</evidence>
<keyword evidence="2" id="KW-0812">Transmembrane</keyword>
<dbReference type="InterPro" id="IPR021840">
    <property type="entry name" value="DUF3433"/>
</dbReference>
<reference evidence="3" key="2">
    <citation type="submission" date="2023-06" db="EMBL/GenBank/DDBJ databases">
        <authorList>
            <consortium name="Lawrence Berkeley National Laboratory"/>
            <person name="Haridas S."/>
            <person name="Hensen N."/>
            <person name="Bonometti L."/>
            <person name="Westerberg I."/>
            <person name="Brannstrom I.O."/>
            <person name="Guillou S."/>
            <person name="Cros-Aarteil S."/>
            <person name="Calhoun S."/>
            <person name="Kuo A."/>
            <person name="Mondo S."/>
            <person name="Pangilinan J."/>
            <person name="Riley R."/>
            <person name="Labutti K."/>
            <person name="Andreopoulos B."/>
            <person name="Lipzen A."/>
            <person name="Chen C."/>
            <person name="Yanf M."/>
            <person name="Daum C."/>
            <person name="Ng V."/>
            <person name="Clum A."/>
            <person name="Steindorff A."/>
            <person name="Ohm R."/>
            <person name="Martin F."/>
            <person name="Silar P."/>
            <person name="Natvig D."/>
            <person name="Lalanne C."/>
            <person name="Gautier V."/>
            <person name="Ament-Velasquez S.L."/>
            <person name="Kruys A."/>
            <person name="Hutchinson M.I."/>
            <person name="Powell A.J."/>
            <person name="Barry K."/>
            <person name="Miller A.N."/>
            <person name="Grigoriev I.V."/>
            <person name="Debuchy R."/>
            <person name="Gladieux P."/>
            <person name="Thoren M.H."/>
            <person name="Johannesson H."/>
        </authorList>
    </citation>
    <scope>NUCLEOTIDE SEQUENCE</scope>
    <source>
        <strain evidence="3">CBS 118394</strain>
    </source>
</reference>
<accession>A0AAE0MBT8</accession>
<evidence type="ECO:0000313" key="3">
    <source>
        <dbReference type="EMBL" id="KAK3326420.1"/>
    </source>
</evidence>
<feature type="transmembrane region" description="Helical" evidence="2">
    <location>
        <begin position="108"/>
        <end position="129"/>
    </location>
</feature>
<keyword evidence="2" id="KW-0472">Membrane</keyword>
<evidence type="ECO:0000256" key="2">
    <source>
        <dbReference type="SAM" id="Phobius"/>
    </source>
</evidence>
<dbReference type="Proteomes" id="UP001283341">
    <property type="component" value="Unassembled WGS sequence"/>
</dbReference>
<keyword evidence="2" id="KW-1133">Transmembrane helix</keyword>
<gene>
    <name evidence="3" type="ORF">B0H66DRAFT_589030</name>
</gene>
<comment type="caution">
    <text evidence="3">The sequence shown here is derived from an EMBL/GenBank/DDBJ whole genome shotgun (WGS) entry which is preliminary data.</text>
</comment>
<keyword evidence="4" id="KW-1185">Reference proteome</keyword>
<dbReference type="PANTHER" id="PTHR37544">
    <property type="entry name" value="SPRAY-RELATED"/>
    <property type="match status" value="1"/>
</dbReference>
<evidence type="ECO:0000256" key="1">
    <source>
        <dbReference type="SAM" id="MobiDB-lite"/>
    </source>
</evidence>
<dbReference type="PANTHER" id="PTHR37544:SF3">
    <property type="entry name" value="SPRAY"/>
    <property type="match status" value="1"/>
</dbReference>